<feature type="compositionally biased region" description="Basic and acidic residues" evidence="5">
    <location>
        <begin position="648"/>
        <end position="657"/>
    </location>
</feature>
<evidence type="ECO:0000256" key="4">
    <source>
        <dbReference type="PROSITE-ProRule" id="PRU00175"/>
    </source>
</evidence>
<dbReference type="GO" id="GO:0006511">
    <property type="term" value="P:ubiquitin-dependent protein catabolic process"/>
    <property type="evidence" value="ECO:0007669"/>
    <property type="project" value="TreeGrafter"/>
</dbReference>
<feature type="domain" description="RING-type" evidence="6">
    <location>
        <begin position="132"/>
        <end position="175"/>
    </location>
</feature>
<dbReference type="PROSITE" id="PS50089">
    <property type="entry name" value="ZF_RING_2"/>
    <property type="match status" value="1"/>
</dbReference>
<dbReference type="SUPFAM" id="SSF57184">
    <property type="entry name" value="Growth factor receptor domain"/>
    <property type="match status" value="1"/>
</dbReference>
<organism evidence="7">
    <name type="scientific">Phaffia rhodozyma</name>
    <name type="common">Yeast</name>
    <name type="synonym">Xanthophyllomyces dendrorhous</name>
    <dbReference type="NCBI Taxonomy" id="264483"/>
    <lineage>
        <taxon>Eukaryota</taxon>
        <taxon>Fungi</taxon>
        <taxon>Dikarya</taxon>
        <taxon>Basidiomycota</taxon>
        <taxon>Agaricomycotina</taxon>
        <taxon>Tremellomycetes</taxon>
        <taxon>Cystofilobasidiales</taxon>
        <taxon>Mrakiaceae</taxon>
        <taxon>Phaffia</taxon>
    </lineage>
</organism>
<keyword evidence="7" id="KW-0436">Ligase</keyword>
<dbReference type="PROSITE" id="PS00518">
    <property type="entry name" value="ZF_RING_1"/>
    <property type="match status" value="1"/>
</dbReference>
<dbReference type="GO" id="GO:0004842">
    <property type="term" value="F:ubiquitin-protein transferase activity"/>
    <property type="evidence" value="ECO:0007669"/>
    <property type="project" value="TreeGrafter"/>
</dbReference>
<proteinExistence type="predicted"/>
<protein>
    <submittedName>
        <fullName evidence="7">Predicted E3 ubiquitin ligase</fullName>
    </submittedName>
</protein>
<dbReference type="GO" id="GO:0005634">
    <property type="term" value="C:nucleus"/>
    <property type="evidence" value="ECO:0007669"/>
    <property type="project" value="TreeGrafter"/>
</dbReference>
<dbReference type="InterPro" id="IPR017907">
    <property type="entry name" value="Znf_RING_CS"/>
</dbReference>
<feature type="compositionally biased region" description="Polar residues" evidence="5">
    <location>
        <begin position="596"/>
        <end position="623"/>
    </location>
</feature>
<feature type="region of interest" description="Disordered" evidence="5">
    <location>
        <begin position="513"/>
        <end position="550"/>
    </location>
</feature>
<dbReference type="InterPro" id="IPR013083">
    <property type="entry name" value="Znf_RING/FYVE/PHD"/>
</dbReference>
<feature type="region of interest" description="Disordered" evidence="5">
    <location>
        <begin position="576"/>
        <end position="657"/>
    </location>
</feature>
<evidence type="ECO:0000256" key="5">
    <source>
        <dbReference type="SAM" id="MobiDB-lite"/>
    </source>
</evidence>
<dbReference type="PANTHER" id="PTHR16079:SF4">
    <property type="entry name" value="E3 UBIQUITIN-PROTEIN LIGASE CHFR"/>
    <property type="match status" value="1"/>
</dbReference>
<dbReference type="EMBL" id="LN483167">
    <property type="protein sequence ID" value="CDZ97323.1"/>
    <property type="molecule type" value="Genomic_DNA"/>
</dbReference>
<feature type="compositionally biased region" description="Polar residues" evidence="5">
    <location>
        <begin position="576"/>
        <end position="588"/>
    </location>
</feature>
<dbReference type="InterPro" id="IPR018957">
    <property type="entry name" value="Znf_C3HC4_RING-type"/>
</dbReference>
<evidence type="ECO:0000256" key="3">
    <source>
        <dbReference type="ARBA" id="ARBA00022833"/>
    </source>
</evidence>
<accession>A0A0F7SHY0</accession>
<evidence type="ECO:0000313" key="7">
    <source>
        <dbReference type="EMBL" id="CDZ97323.1"/>
    </source>
</evidence>
<evidence type="ECO:0000256" key="1">
    <source>
        <dbReference type="ARBA" id="ARBA00022723"/>
    </source>
</evidence>
<dbReference type="SMART" id="SM00184">
    <property type="entry name" value="RING"/>
    <property type="match status" value="2"/>
</dbReference>
<dbReference type="PANTHER" id="PTHR16079">
    <property type="entry name" value="UBIQUITIN LIGASE PROTEIN CHFR"/>
    <property type="match status" value="1"/>
</dbReference>
<feature type="region of interest" description="Disordered" evidence="5">
    <location>
        <begin position="25"/>
        <end position="53"/>
    </location>
</feature>
<feature type="compositionally biased region" description="Basic and acidic residues" evidence="5">
    <location>
        <begin position="627"/>
        <end position="636"/>
    </location>
</feature>
<keyword evidence="3" id="KW-0862">Zinc</keyword>
<dbReference type="GO" id="GO:0016567">
    <property type="term" value="P:protein ubiquitination"/>
    <property type="evidence" value="ECO:0007669"/>
    <property type="project" value="TreeGrafter"/>
</dbReference>
<dbReference type="InterPro" id="IPR009030">
    <property type="entry name" value="Growth_fac_rcpt_cys_sf"/>
</dbReference>
<keyword evidence="1" id="KW-0479">Metal-binding</keyword>
<dbReference type="SUPFAM" id="SSF57850">
    <property type="entry name" value="RING/U-box"/>
    <property type="match status" value="1"/>
</dbReference>
<evidence type="ECO:0000256" key="2">
    <source>
        <dbReference type="ARBA" id="ARBA00022771"/>
    </source>
</evidence>
<dbReference type="InterPro" id="IPR052256">
    <property type="entry name" value="E3_ubiquitin-ligase_CHFR"/>
</dbReference>
<name>A0A0F7SHY0_PHARH</name>
<evidence type="ECO:0000259" key="6">
    <source>
        <dbReference type="PROSITE" id="PS50089"/>
    </source>
</evidence>
<sequence length="657" mass="71267">MPLELKRPLDQDFVGLSAVVLSPFARTSADESSSESELKKLKPSQSSTSDLSVCSREEGCSGIKADSIENELDASISSNSAKDKGKGKATFIVNNAEKTNFVQEHPTIAQDQPPEHSKYHKFIEDVESELWCGICAAILYKPVTIHPCGHAFCSSCLCSYLKSTQPTPYSCPSCRTAASSATFSRVLSGLVNVLVTHAPEKARTQNEMDQADQIWKHGDIFGFGCPPSPFSVHRPTEIYRPCRYCMPNNPYGWACPVPISTIDSGGQLYPLDGPCPDGHFTCSSCSRLTATGSPVAAQCSICEDGYCGSSRSCSPSLLSMSSPGSSWGRDNHSFADGIFDPQSDELLNAFRDNTEELRILGEYISDTPSITPARVHSDILAWLRSDQGKDSGGIRGIFRRVDEGIHSNLSEDKSIVRTCQSCVDDLIACGLYEWWARLRPTVFEELEKAVREKPDCKNGRQCFRQGNAGHSKKFNHVCSPLPSDIIDTVVQDDNPILRPLAFPPSSIQRLSSQQSSFSNASSLTNEDESAPGAGLSAPIHKDMLSASSDPRPFVPGRLPLCSSSSEILTNFSKYSSDVDQATSPTRVSSSDERDSNLSISDGLVSTSSTIKSLSPHSVFQPSGTAPEEDKSFHDEADSSMETLLGDDGPTKELDVMM</sequence>
<reference evidence="7" key="1">
    <citation type="submission" date="2014-08" db="EMBL/GenBank/DDBJ databases">
        <authorList>
            <person name="Sharma Rahul"/>
            <person name="Thines Marco"/>
        </authorList>
    </citation>
    <scope>NUCLEOTIDE SEQUENCE</scope>
</reference>
<dbReference type="AlphaFoldDB" id="A0A0F7SHY0"/>
<dbReference type="GO" id="GO:0008270">
    <property type="term" value="F:zinc ion binding"/>
    <property type="evidence" value="ECO:0007669"/>
    <property type="project" value="UniProtKB-KW"/>
</dbReference>
<keyword evidence="2 4" id="KW-0863">Zinc-finger</keyword>
<dbReference type="Gene3D" id="3.30.40.10">
    <property type="entry name" value="Zinc/RING finger domain, C3HC4 (zinc finger)"/>
    <property type="match status" value="1"/>
</dbReference>
<feature type="compositionally biased region" description="Low complexity" evidence="5">
    <location>
        <begin position="513"/>
        <end position="522"/>
    </location>
</feature>
<dbReference type="GO" id="GO:0016874">
    <property type="term" value="F:ligase activity"/>
    <property type="evidence" value="ECO:0007669"/>
    <property type="project" value="UniProtKB-KW"/>
</dbReference>
<dbReference type="Pfam" id="PF00097">
    <property type="entry name" value="zf-C3HC4"/>
    <property type="match status" value="1"/>
</dbReference>
<dbReference type="InterPro" id="IPR001841">
    <property type="entry name" value="Znf_RING"/>
</dbReference>